<dbReference type="AlphaFoldDB" id="A0A3P3Z3Y6"/>
<dbReference type="EMBL" id="LS997618">
    <property type="protein sequence ID" value="SYZ64927.1"/>
    <property type="molecule type" value="Genomic_DNA"/>
</dbReference>
<dbReference type="PANTHER" id="PTHR11937">
    <property type="entry name" value="ACTIN"/>
    <property type="match status" value="1"/>
</dbReference>
<dbReference type="SMART" id="SM00268">
    <property type="entry name" value="ACTIN"/>
    <property type="match status" value="1"/>
</dbReference>
<evidence type="ECO:0000313" key="4">
    <source>
        <dbReference type="Proteomes" id="UP000319462"/>
    </source>
</evidence>
<dbReference type="Pfam" id="PF00022">
    <property type="entry name" value="Actin"/>
    <property type="match status" value="1"/>
</dbReference>
<organism evidence="3 4">
    <name type="scientific">Leishmania braziliensis MHOM/BR/75/M2904</name>
    <dbReference type="NCBI Taxonomy" id="420245"/>
    <lineage>
        <taxon>Eukaryota</taxon>
        <taxon>Discoba</taxon>
        <taxon>Euglenozoa</taxon>
        <taxon>Kinetoplastea</taxon>
        <taxon>Metakinetoplastina</taxon>
        <taxon>Trypanosomatida</taxon>
        <taxon>Trypanosomatidae</taxon>
        <taxon>Leishmaniinae</taxon>
        <taxon>Leishmania</taxon>
        <taxon>Leishmania braziliensis species complex</taxon>
    </lineage>
</organism>
<accession>A0A3P3Z3Y6</accession>
<dbReference type="Gene3D" id="3.30.420.40">
    <property type="match status" value="2"/>
</dbReference>
<gene>
    <name evidence="3" type="ORF">LBRM2904_19.1230</name>
</gene>
<protein>
    <submittedName>
        <fullName evidence="3">Actin-related_protein_2</fullName>
    </submittedName>
</protein>
<dbReference type="Proteomes" id="UP000319462">
    <property type="component" value="Chromosome 19"/>
</dbReference>
<dbReference type="InterPro" id="IPR043129">
    <property type="entry name" value="ATPase_NBD"/>
</dbReference>
<feature type="region of interest" description="Disordered" evidence="2">
    <location>
        <begin position="40"/>
        <end position="60"/>
    </location>
</feature>
<dbReference type="SUPFAM" id="SSF53067">
    <property type="entry name" value="Actin-like ATPase domain"/>
    <property type="match status" value="2"/>
</dbReference>
<proteinExistence type="inferred from homology"/>
<name>A0A3P3Z3Y6_LEIBR</name>
<dbReference type="Gene3D" id="3.90.640.10">
    <property type="entry name" value="Actin, Chain A, domain 4"/>
    <property type="match status" value="1"/>
</dbReference>
<reference evidence="3 4" key="1">
    <citation type="submission" date="2018-09" db="EMBL/GenBank/DDBJ databases">
        <authorList>
            <person name="Peiro R."/>
            <person name="Begona"/>
            <person name="Cbmso G."/>
            <person name="Lopez M."/>
            <person name="Gonzalez S."/>
        </authorList>
    </citation>
    <scope>NUCLEOTIDE SEQUENCE [LARGE SCALE GENOMIC DNA]</scope>
</reference>
<evidence type="ECO:0000256" key="2">
    <source>
        <dbReference type="SAM" id="MobiDB-lite"/>
    </source>
</evidence>
<sequence length="475" mass="52382">MTLAPVVLDNGTATVRCGCAGVSPLPLLLCPTVTSRPTMQATAPRSHLEDPPTPRLSSSLHLSKSPLYAPVLQGLTSVRDREETDPHRAQLLQTEVRCGDDLSATGVLGMAERVYPMRNGVIHNMDAMQAIWDYALCKRLPSQVGPSRGGRAEWRYEDGLAWLQDRPLQLSEPPNVSLRQRCDLLELFFEKYHFSAIQMVHQGILSLFANGAECGVVVECGEGLSHCTPVFDGCVLATAQRLVDVAGHAVTERLGQVLGQQQPHRRYQSRLPTGAGRAALSYASWLSDDIDTLRQIKERYCYVATQKNGLENRLTCETSALHCDCVLPDGTSCRLGPERFAAPEVLFNPQEMDHACDGIAVALWKSIEAADIDVRASLYDSIILSGGSTMLPGFGARLEREMKSLYLIEKLHGDQTRMVRCPIRVKEPQRRQHMVYIGGALLAELSQDQPERWISRSVYEDGGHSAIIARCHTTG</sequence>
<evidence type="ECO:0000313" key="3">
    <source>
        <dbReference type="EMBL" id="SYZ64927.1"/>
    </source>
</evidence>
<evidence type="ECO:0000256" key="1">
    <source>
        <dbReference type="RuleBase" id="RU000487"/>
    </source>
</evidence>
<comment type="similarity">
    <text evidence="1">Belongs to the actin family.</text>
</comment>
<dbReference type="InterPro" id="IPR004000">
    <property type="entry name" value="Actin"/>
</dbReference>